<evidence type="ECO:0000256" key="4">
    <source>
        <dbReference type="ARBA" id="ARBA00012955"/>
    </source>
</evidence>
<dbReference type="EC" id="2.7.4.3" evidence="4"/>
<keyword evidence="5 9" id="KW-0808">Transferase</keyword>
<evidence type="ECO:0000313" key="11">
    <source>
        <dbReference type="EMBL" id="KAL0337614.1"/>
    </source>
</evidence>
<proteinExistence type="inferred from homology"/>
<dbReference type="InterPro" id="IPR027417">
    <property type="entry name" value="P-loop_NTPase"/>
</dbReference>
<name>A0AAW2N3P9_9LAMI</name>
<comment type="catalytic activity">
    <reaction evidence="1">
        <text>AMP + ATP = 2 ADP</text>
        <dbReference type="Rhea" id="RHEA:12973"/>
        <dbReference type="ChEBI" id="CHEBI:30616"/>
        <dbReference type="ChEBI" id="CHEBI:456215"/>
        <dbReference type="ChEBI" id="CHEBI:456216"/>
        <dbReference type="EC" id="2.7.4.3"/>
    </reaction>
</comment>
<dbReference type="PRINTS" id="PR00094">
    <property type="entry name" value="ADENYLTKNASE"/>
</dbReference>
<dbReference type="CDD" id="cd01428">
    <property type="entry name" value="ADK"/>
    <property type="match status" value="1"/>
</dbReference>
<dbReference type="HAMAP" id="MF_00235">
    <property type="entry name" value="Adenylate_kinase_Adk"/>
    <property type="match status" value="1"/>
</dbReference>
<feature type="region of interest" description="Disordered" evidence="10">
    <location>
        <begin position="212"/>
        <end position="242"/>
    </location>
</feature>
<dbReference type="SUPFAM" id="SSF52540">
    <property type="entry name" value="P-loop containing nucleoside triphosphate hydrolases"/>
    <property type="match status" value="1"/>
</dbReference>
<comment type="caution">
    <text evidence="11">The sequence shown here is derived from an EMBL/GenBank/DDBJ whole genome shotgun (WGS) entry which is preliminary data.</text>
</comment>
<dbReference type="InterPro" id="IPR006259">
    <property type="entry name" value="Adenyl_kin_sub"/>
</dbReference>
<evidence type="ECO:0000256" key="6">
    <source>
        <dbReference type="ARBA" id="ARBA00022741"/>
    </source>
</evidence>
<dbReference type="EMBL" id="JACGWM010000012">
    <property type="protein sequence ID" value="KAL0337614.1"/>
    <property type="molecule type" value="Genomic_DNA"/>
</dbReference>
<organism evidence="11">
    <name type="scientific">Sesamum calycinum</name>
    <dbReference type="NCBI Taxonomy" id="2727403"/>
    <lineage>
        <taxon>Eukaryota</taxon>
        <taxon>Viridiplantae</taxon>
        <taxon>Streptophyta</taxon>
        <taxon>Embryophyta</taxon>
        <taxon>Tracheophyta</taxon>
        <taxon>Spermatophyta</taxon>
        <taxon>Magnoliopsida</taxon>
        <taxon>eudicotyledons</taxon>
        <taxon>Gunneridae</taxon>
        <taxon>Pentapetalae</taxon>
        <taxon>asterids</taxon>
        <taxon>lamiids</taxon>
        <taxon>Lamiales</taxon>
        <taxon>Pedaliaceae</taxon>
        <taxon>Sesamum</taxon>
    </lineage>
</organism>
<comment type="subunit">
    <text evidence="3">Monomer.</text>
</comment>
<accession>A0AAW2N3P9</accession>
<dbReference type="GO" id="GO:0004017">
    <property type="term" value="F:AMP kinase activity"/>
    <property type="evidence" value="ECO:0007669"/>
    <property type="project" value="UniProtKB-EC"/>
</dbReference>
<reference evidence="11" key="1">
    <citation type="submission" date="2020-06" db="EMBL/GenBank/DDBJ databases">
        <authorList>
            <person name="Li T."/>
            <person name="Hu X."/>
            <person name="Zhang T."/>
            <person name="Song X."/>
            <person name="Zhang H."/>
            <person name="Dai N."/>
            <person name="Sheng W."/>
            <person name="Hou X."/>
            <person name="Wei L."/>
        </authorList>
    </citation>
    <scope>NUCLEOTIDE SEQUENCE</scope>
    <source>
        <strain evidence="11">KEN8</strain>
        <tissue evidence="11">Leaf</tissue>
    </source>
</reference>
<reference evidence="11" key="2">
    <citation type="journal article" date="2024" name="Plant">
        <title>Genomic evolution and insights into agronomic trait innovations of Sesamum species.</title>
        <authorList>
            <person name="Miao H."/>
            <person name="Wang L."/>
            <person name="Qu L."/>
            <person name="Liu H."/>
            <person name="Sun Y."/>
            <person name="Le M."/>
            <person name="Wang Q."/>
            <person name="Wei S."/>
            <person name="Zheng Y."/>
            <person name="Lin W."/>
            <person name="Duan Y."/>
            <person name="Cao H."/>
            <person name="Xiong S."/>
            <person name="Wang X."/>
            <person name="Wei L."/>
            <person name="Li C."/>
            <person name="Ma Q."/>
            <person name="Ju M."/>
            <person name="Zhao R."/>
            <person name="Li G."/>
            <person name="Mu C."/>
            <person name="Tian Q."/>
            <person name="Mei H."/>
            <person name="Zhang T."/>
            <person name="Gao T."/>
            <person name="Zhang H."/>
        </authorList>
    </citation>
    <scope>NUCLEOTIDE SEQUENCE</scope>
    <source>
        <strain evidence="11">KEN8</strain>
    </source>
</reference>
<dbReference type="PANTHER" id="PTHR23359">
    <property type="entry name" value="NUCLEOTIDE KINASE"/>
    <property type="match status" value="1"/>
</dbReference>
<evidence type="ECO:0000256" key="1">
    <source>
        <dbReference type="ARBA" id="ARBA00000582"/>
    </source>
</evidence>
<sequence length="331" mass="36349">MTRLNRQAKLEGVDPLVLYGLKIVNSKSEPLKVMISGAPASGKGTQCEMIVQKFGVVHISTGDILRAEVSAGTEIGRKAKEYMNSGRLVPDEVVTAMVTARLSLKDVKEKGWLLDGYPRSSAQAESLEKLNIRPDVYIMLDVPDDILVDRCVGRRMDPSTGKIYHIKNFPPENEEIQARLVTRPDDTEEKIDGNRPKEVVFNEIDTLLSRLQKDKEESSKSGKLARSDSQLDRSSSDEVEISIPELNPEMDVYRIGTLMELVRILALSFADDGKRVKVCVQGSMGEGALAGMPLQLAGSRKILEFMDWGDDGAIGTFINIGSIGGKGRRAG</sequence>
<evidence type="ECO:0000256" key="3">
    <source>
        <dbReference type="ARBA" id="ARBA00011245"/>
    </source>
</evidence>
<dbReference type="Gene3D" id="3.40.50.300">
    <property type="entry name" value="P-loop containing nucleotide triphosphate hydrolases"/>
    <property type="match status" value="1"/>
</dbReference>
<keyword evidence="6" id="KW-0547">Nucleotide-binding</keyword>
<dbReference type="InterPro" id="IPR000850">
    <property type="entry name" value="Adenylat/UMP-CMP_kin"/>
</dbReference>
<dbReference type="GO" id="GO:0005524">
    <property type="term" value="F:ATP binding"/>
    <property type="evidence" value="ECO:0007669"/>
    <property type="project" value="InterPro"/>
</dbReference>
<protein>
    <recommendedName>
        <fullName evidence="4">adenylate kinase</fullName>
        <ecNumber evidence="4">2.7.4.3</ecNumber>
    </recommendedName>
    <alternativeName>
        <fullName evidence="8">ATP:AMP phosphotransferase</fullName>
    </alternativeName>
</protein>
<dbReference type="InterPro" id="IPR033690">
    <property type="entry name" value="Adenylat_kinase_CS"/>
</dbReference>
<comment type="similarity">
    <text evidence="2 9">Belongs to the adenylate kinase family.</text>
</comment>
<evidence type="ECO:0000256" key="10">
    <source>
        <dbReference type="SAM" id="MobiDB-lite"/>
    </source>
</evidence>
<keyword evidence="7 9" id="KW-0418">Kinase</keyword>
<evidence type="ECO:0000256" key="9">
    <source>
        <dbReference type="RuleBase" id="RU003330"/>
    </source>
</evidence>
<evidence type="ECO:0000256" key="2">
    <source>
        <dbReference type="ARBA" id="ARBA00007220"/>
    </source>
</evidence>
<evidence type="ECO:0000256" key="5">
    <source>
        <dbReference type="ARBA" id="ARBA00022679"/>
    </source>
</evidence>
<dbReference type="NCBIfam" id="TIGR01351">
    <property type="entry name" value="adk"/>
    <property type="match status" value="1"/>
</dbReference>
<dbReference type="Pfam" id="PF00406">
    <property type="entry name" value="ADK"/>
    <property type="match status" value="1"/>
</dbReference>
<gene>
    <name evidence="11" type="ORF">Scaly_2036500</name>
</gene>
<evidence type="ECO:0000256" key="7">
    <source>
        <dbReference type="ARBA" id="ARBA00022777"/>
    </source>
</evidence>
<dbReference type="AlphaFoldDB" id="A0AAW2N3P9"/>
<evidence type="ECO:0000256" key="8">
    <source>
        <dbReference type="ARBA" id="ARBA00031517"/>
    </source>
</evidence>
<dbReference type="PROSITE" id="PS00113">
    <property type="entry name" value="ADENYLATE_KINASE"/>
    <property type="match status" value="1"/>
</dbReference>
<feature type="compositionally biased region" description="Basic and acidic residues" evidence="10">
    <location>
        <begin position="212"/>
        <end position="236"/>
    </location>
</feature>